<dbReference type="AlphaFoldDB" id="A0A1I2SGU6"/>
<keyword evidence="3" id="KW-1185">Reference proteome</keyword>
<accession>A0A1I2SGU6</accession>
<reference evidence="3" key="1">
    <citation type="submission" date="2016-10" db="EMBL/GenBank/DDBJ databases">
        <authorList>
            <person name="Varghese N."/>
            <person name="Submissions S."/>
        </authorList>
    </citation>
    <scope>NUCLEOTIDE SEQUENCE [LARGE SCALE GENOMIC DNA]</scope>
    <source>
        <strain evidence="3">DSM 19315</strain>
    </source>
</reference>
<dbReference type="STRING" id="435880.SAMN04487988_104239"/>
<dbReference type="RefSeq" id="WP_092790389.1">
    <property type="nucleotide sequence ID" value="NZ_FOPC01000004.1"/>
</dbReference>
<protein>
    <submittedName>
        <fullName evidence="2">Kazal-type serine protease inhibitor domain-containing protein</fullName>
    </submittedName>
</protein>
<organism evidence="2 3">
    <name type="scientific">Algoriphagus hitonicola</name>
    <dbReference type="NCBI Taxonomy" id="435880"/>
    <lineage>
        <taxon>Bacteria</taxon>
        <taxon>Pseudomonadati</taxon>
        <taxon>Bacteroidota</taxon>
        <taxon>Cytophagia</taxon>
        <taxon>Cytophagales</taxon>
        <taxon>Cyclobacteriaceae</taxon>
        <taxon>Algoriphagus</taxon>
    </lineage>
</organism>
<evidence type="ECO:0000313" key="3">
    <source>
        <dbReference type="Proteomes" id="UP000199642"/>
    </source>
</evidence>
<name>A0A1I2SGU6_9BACT</name>
<feature type="domain" description="Kazal-like" evidence="1">
    <location>
        <begin position="22"/>
        <end position="76"/>
    </location>
</feature>
<dbReference type="InterPro" id="IPR036058">
    <property type="entry name" value="Kazal_dom_sf"/>
</dbReference>
<proteinExistence type="predicted"/>
<dbReference type="SUPFAM" id="SSF100895">
    <property type="entry name" value="Kazal-type serine protease inhibitors"/>
    <property type="match status" value="1"/>
</dbReference>
<dbReference type="Pfam" id="PF00050">
    <property type="entry name" value="Kazal_1"/>
    <property type="match status" value="1"/>
</dbReference>
<sequence length="78" mass="8572">MKAFKITFLSLASLLWIQCAEEQKLHDCIDESKINETAACYEIYAPVCGCDGKTYSNDCYAQNAGVTSYTVGACSEKN</sequence>
<evidence type="ECO:0000259" key="1">
    <source>
        <dbReference type="PROSITE" id="PS51465"/>
    </source>
</evidence>
<dbReference type="Gene3D" id="3.30.60.30">
    <property type="match status" value="1"/>
</dbReference>
<gene>
    <name evidence="2" type="ORF">SAMN04487988_104239</name>
</gene>
<dbReference type="OrthoDB" id="9800302at2"/>
<dbReference type="Proteomes" id="UP000199642">
    <property type="component" value="Unassembled WGS sequence"/>
</dbReference>
<dbReference type="EMBL" id="FOPC01000004">
    <property type="protein sequence ID" value="SFG50949.1"/>
    <property type="molecule type" value="Genomic_DNA"/>
</dbReference>
<dbReference type="InterPro" id="IPR002350">
    <property type="entry name" value="Kazal_dom"/>
</dbReference>
<evidence type="ECO:0000313" key="2">
    <source>
        <dbReference type="EMBL" id="SFG50949.1"/>
    </source>
</evidence>
<dbReference type="PROSITE" id="PS51465">
    <property type="entry name" value="KAZAL_2"/>
    <property type="match status" value="1"/>
</dbReference>